<evidence type="ECO:0008006" key="4">
    <source>
        <dbReference type="Google" id="ProtNLM"/>
    </source>
</evidence>
<feature type="transmembrane region" description="Helical" evidence="1">
    <location>
        <begin position="74"/>
        <end position="104"/>
    </location>
</feature>
<name>A0ABP3B0L5_9LIST</name>
<evidence type="ECO:0000256" key="1">
    <source>
        <dbReference type="SAM" id="Phobius"/>
    </source>
</evidence>
<sequence>MELFKSKYNWSLITGGIAILFSLVVQVFTTRNAFSFQYSDNLKTPIMIMTVASLIFIISFVVGYSFLVKKKFKIAIPIIFVSGIPAFIFVHIFAGMFMVICGILGKAAEIDARQENAETEKKN</sequence>
<feature type="transmembrane region" description="Helical" evidence="1">
    <location>
        <begin position="46"/>
        <end position="68"/>
    </location>
</feature>
<reference evidence="2 3" key="1">
    <citation type="journal article" date="2014" name="Int. J. Syst. Evol. Microbiol.">
        <title>Listeria floridensis sp. nov., Listeria aquatica sp. nov., Listeria cornellensis sp. nov., Listeria riparia sp. nov. and Listeria grandensis sp. nov., from agricultural and natural environments.</title>
        <authorList>
            <person name="den Bakker H.C."/>
            <person name="Warchocki S."/>
            <person name="Wright E.M."/>
            <person name="Allred A.F."/>
            <person name="Ahlstrom C."/>
            <person name="Manuel C.S."/>
            <person name="Stasiewicz M.J."/>
            <person name="Burrell A."/>
            <person name="Roof S."/>
            <person name="Strawn L."/>
            <person name="Fortes E.D."/>
            <person name="Nightingale K.K."/>
            <person name="Kephart D."/>
            <person name="Wiedmann M."/>
        </authorList>
    </citation>
    <scope>NUCLEOTIDE SEQUENCE [LARGE SCALE GENOMIC DNA]</scope>
    <source>
        <strain evidence="2 3">FSL S10-1187</strain>
    </source>
</reference>
<organism evidence="2 3">
    <name type="scientific">Listeria floridensis FSL S10-1187</name>
    <dbReference type="NCBI Taxonomy" id="1265817"/>
    <lineage>
        <taxon>Bacteria</taxon>
        <taxon>Bacillati</taxon>
        <taxon>Bacillota</taxon>
        <taxon>Bacilli</taxon>
        <taxon>Bacillales</taxon>
        <taxon>Listeriaceae</taxon>
        <taxon>Listeria</taxon>
    </lineage>
</organism>
<evidence type="ECO:0000313" key="3">
    <source>
        <dbReference type="Proteomes" id="UP000019249"/>
    </source>
</evidence>
<keyword evidence="1" id="KW-0812">Transmembrane</keyword>
<evidence type="ECO:0000313" key="2">
    <source>
        <dbReference type="EMBL" id="EUJ33456.1"/>
    </source>
</evidence>
<dbReference type="Proteomes" id="UP000019249">
    <property type="component" value="Unassembled WGS sequence"/>
</dbReference>
<feature type="transmembrane region" description="Helical" evidence="1">
    <location>
        <begin position="12"/>
        <end position="34"/>
    </location>
</feature>
<keyword evidence="1" id="KW-0472">Membrane</keyword>
<protein>
    <recommendedName>
        <fullName evidence="4">DUF4064 domain-containing protein</fullName>
    </recommendedName>
</protein>
<comment type="caution">
    <text evidence="2">The sequence shown here is derived from an EMBL/GenBank/DDBJ whole genome shotgun (WGS) entry which is preliminary data.</text>
</comment>
<keyword evidence="3" id="KW-1185">Reference proteome</keyword>
<keyword evidence="1" id="KW-1133">Transmembrane helix</keyword>
<dbReference type="RefSeq" id="WP_036096175.1">
    <property type="nucleotide sequence ID" value="NZ_AODF01000004.1"/>
</dbReference>
<dbReference type="EMBL" id="AODF01000004">
    <property type="protein sequence ID" value="EUJ33456.1"/>
    <property type="molecule type" value="Genomic_DNA"/>
</dbReference>
<proteinExistence type="predicted"/>
<accession>A0ABP3B0L5</accession>
<gene>
    <name evidence="2" type="ORF">MFLO_02878</name>
</gene>